<dbReference type="EMBL" id="JACSDI010000012">
    <property type="protein sequence ID" value="MCG9965208.1"/>
    <property type="molecule type" value="Genomic_DNA"/>
</dbReference>
<comment type="caution">
    <text evidence="2">The sequence shown here is derived from an EMBL/GenBank/DDBJ whole genome shotgun (WGS) entry which is preliminary data.</text>
</comment>
<sequence>MAQVSDQTQEQVSVLMVVSRQPNGYRRAGLAFNKGDNHLLLAELSAEQVAAIKADTRLKVFETSMAVDSPGSLDIPNGDTSLTSTATTTASVSLSFAEAIAKLDKANKEHFTSSGKPQCIALEALMGQFISAAERDAQWAAFTATADGE</sequence>
<feature type="domain" description="Mu-like prophage FluMu N-terminal" evidence="1">
    <location>
        <begin position="16"/>
        <end position="63"/>
    </location>
</feature>
<organism evidence="2 3">
    <name type="scientific">Shewanella cutis</name>
    <dbReference type="NCBI Taxonomy" id="2766780"/>
    <lineage>
        <taxon>Bacteria</taxon>
        <taxon>Pseudomonadati</taxon>
        <taxon>Pseudomonadota</taxon>
        <taxon>Gammaproteobacteria</taxon>
        <taxon>Alteromonadales</taxon>
        <taxon>Shewanellaceae</taxon>
        <taxon>Shewanella</taxon>
    </lineage>
</organism>
<dbReference type="SUPFAM" id="SSF160059">
    <property type="entry name" value="PriA/YqbF domain"/>
    <property type="match status" value="1"/>
</dbReference>
<name>A0ABS9QXW3_9GAMM</name>
<keyword evidence="3" id="KW-1185">Reference proteome</keyword>
<dbReference type="Pfam" id="PF17891">
    <property type="entry name" value="FluMu_N"/>
    <property type="match status" value="1"/>
</dbReference>
<dbReference type="Proteomes" id="UP000829384">
    <property type="component" value="Unassembled WGS sequence"/>
</dbReference>
<evidence type="ECO:0000313" key="3">
    <source>
        <dbReference type="Proteomes" id="UP000829384"/>
    </source>
</evidence>
<gene>
    <name evidence="2" type="ORF">H9J30_14985</name>
</gene>
<dbReference type="RefSeq" id="WP_240131721.1">
    <property type="nucleotide sequence ID" value="NZ_JACSDI010000012.1"/>
</dbReference>
<dbReference type="InterPro" id="IPR041227">
    <property type="entry name" value="FluMu_N"/>
</dbReference>
<dbReference type="Gene3D" id="3.40.5.80">
    <property type="match status" value="1"/>
</dbReference>
<reference evidence="2 3" key="1">
    <citation type="submission" date="2020-08" db="EMBL/GenBank/DDBJ databases">
        <title>Whole genome sequence of Shewanella sp strain PS-2.</title>
        <authorList>
            <person name="Das S.K."/>
        </authorList>
    </citation>
    <scope>NUCLEOTIDE SEQUENCE [LARGE SCALE GENOMIC DNA]</scope>
    <source>
        <strain evidence="2 3">PS-2</strain>
    </source>
</reference>
<proteinExistence type="predicted"/>
<evidence type="ECO:0000313" key="2">
    <source>
        <dbReference type="EMBL" id="MCG9965208.1"/>
    </source>
</evidence>
<evidence type="ECO:0000259" key="1">
    <source>
        <dbReference type="Pfam" id="PF17891"/>
    </source>
</evidence>
<accession>A0ABS9QXW3</accession>
<protein>
    <recommendedName>
        <fullName evidence="1">Mu-like prophage FluMu N-terminal domain-containing protein</fullName>
    </recommendedName>
</protein>